<dbReference type="OrthoDB" id="420380at2759"/>
<keyword evidence="2" id="KW-1185">Reference proteome</keyword>
<accession>A0A9Q1R145</accession>
<protein>
    <submittedName>
        <fullName evidence="1">Uncharacterized protein</fullName>
    </submittedName>
</protein>
<organism evidence="1 2">
    <name type="scientific">Anisodus acutangulus</name>
    <dbReference type="NCBI Taxonomy" id="402998"/>
    <lineage>
        <taxon>Eukaryota</taxon>
        <taxon>Viridiplantae</taxon>
        <taxon>Streptophyta</taxon>
        <taxon>Embryophyta</taxon>
        <taxon>Tracheophyta</taxon>
        <taxon>Spermatophyta</taxon>
        <taxon>Magnoliopsida</taxon>
        <taxon>eudicotyledons</taxon>
        <taxon>Gunneridae</taxon>
        <taxon>Pentapetalae</taxon>
        <taxon>asterids</taxon>
        <taxon>lamiids</taxon>
        <taxon>Solanales</taxon>
        <taxon>Solanaceae</taxon>
        <taxon>Solanoideae</taxon>
        <taxon>Hyoscyameae</taxon>
        <taxon>Anisodus</taxon>
    </lineage>
</organism>
<gene>
    <name evidence="1" type="ORF">K7X08_006953</name>
</gene>
<dbReference type="AlphaFoldDB" id="A0A9Q1R145"/>
<comment type="caution">
    <text evidence="1">The sequence shown here is derived from an EMBL/GenBank/DDBJ whole genome shotgun (WGS) entry which is preliminary data.</text>
</comment>
<evidence type="ECO:0000313" key="2">
    <source>
        <dbReference type="Proteomes" id="UP001152561"/>
    </source>
</evidence>
<evidence type="ECO:0000313" key="1">
    <source>
        <dbReference type="EMBL" id="KAJ8533629.1"/>
    </source>
</evidence>
<dbReference type="EMBL" id="JAJAGQ010000019">
    <property type="protein sequence ID" value="KAJ8533629.1"/>
    <property type="molecule type" value="Genomic_DNA"/>
</dbReference>
<name>A0A9Q1R145_9SOLA</name>
<dbReference type="Proteomes" id="UP001152561">
    <property type="component" value="Unassembled WGS sequence"/>
</dbReference>
<reference evidence="2" key="1">
    <citation type="journal article" date="2023" name="Proc. Natl. Acad. Sci. U.S.A.">
        <title>Genomic and structural basis for evolution of tropane alkaloid biosynthesis.</title>
        <authorList>
            <person name="Wanga Y.-J."/>
            <person name="Taina T."/>
            <person name="Yua J.-Y."/>
            <person name="Lia J."/>
            <person name="Xua B."/>
            <person name="Chenc J."/>
            <person name="D'Auriad J.C."/>
            <person name="Huanga J.-P."/>
            <person name="Huanga S.-X."/>
        </authorList>
    </citation>
    <scope>NUCLEOTIDE SEQUENCE [LARGE SCALE GENOMIC DNA]</scope>
    <source>
        <strain evidence="2">cv. KIB-2019</strain>
    </source>
</reference>
<proteinExistence type="predicted"/>
<sequence>MVLPESFRLILSHSRLCSCKLDLNYTLAICVIKLTLSYTIDAGLDELYITLTLLQLNNVKSIIQMAKPKLKPSALALRKGETEESTLREFAQDDSTGVLASVETKIAKATMIPRNHGEIASFLLYLSDVEEGGETMFLFGIHNPEYF</sequence>